<reference evidence="9 10" key="1">
    <citation type="journal article" date="2019" name="G3 (Bethesda)">
        <title>Sequencing of a Wild Apple (Malus baccata) Genome Unravels the Differences Between Cultivated and Wild Apple Species Regarding Disease Resistance and Cold Tolerance.</title>
        <authorList>
            <person name="Chen X."/>
        </authorList>
    </citation>
    <scope>NUCLEOTIDE SEQUENCE [LARGE SCALE GENOMIC DNA]</scope>
    <source>
        <strain evidence="10">cv. Shandingzi</strain>
        <tissue evidence="9">Leaves</tissue>
    </source>
</reference>
<comment type="similarity">
    <text evidence="2">Belongs to the peptidase S54 family.</text>
</comment>
<dbReference type="InterPro" id="IPR035952">
    <property type="entry name" value="Rhomboid-like_sf"/>
</dbReference>
<proteinExistence type="inferred from homology"/>
<keyword evidence="10" id="KW-1185">Reference proteome</keyword>
<evidence type="ECO:0000313" key="10">
    <source>
        <dbReference type="Proteomes" id="UP000315295"/>
    </source>
</evidence>
<feature type="compositionally biased region" description="Polar residues" evidence="6">
    <location>
        <begin position="285"/>
        <end position="301"/>
    </location>
</feature>
<dbReference type="AlphaFoldDB" id="A0A540M1E4"/>
<sequence>MSRFLLQLQHLQTLTKPSKLQFVPSTCFSHHPNLTLNLKFPPNHTKPSKLHLSPRPLLPATARSPIIVCKSNGSDSLDLDVLSRPEERGKPHRRANGIFWIILANIGIYLADHVFQVRAIKMLYLYHNWPTWYQFLTATFCHANWSHLSSNLFFLYIFGKLVEEEEGNFALWLCYILTGVGANLVSWLVLPRNAVSVGASGAVFGLFTISVLVKMSWDWRKILEVLILGQFVVEKVMEAAQASTALSGTFGRNSLMNVNHIAHLSGALVGVFLVWILSKVPSEPPSQEGSNFQSKAGRTRL</sequence>
<dbReference type="STRING" id="106549.A0A540M1E4"/>
<feature type="transmembrane region" description="Helical" evidence="7">
    <location>
        <begin position="261"/>
        <end position="278"/>
    </location>
</feature>
<evidence type="ECO:0000313" key="9">
    <source>
        <dbReference type="EMBL" id="TQD92496.1"/>
    </source>
</evidence>
<comment type="caution">
    <text evidence="9">The sequence shown here is derived from an EMBL/GenBank/DDBJ whole genome shotgun (WGS) entry which is preliminary data.</text>
</comment>
<feature type="transmembrane region" description="Helical" evidence="7">
    <location>
        <begin position="169"/>
        <end position="189"/>
    </location>
</feature>
<evidence type="ECO:0000259" key="8">
    <source>
        <dbReference type="Pfam" id="PF01694"/>
    </source>
</evidence>
<feature type="transmembrane region" description="Helical" evidence="7">
    <location>
        <begin position="135"/>
        <end position="157"/>
    </location>
</feature>
<accession>A0A540M1E4</accession>
<dbReference type="FunFam" id="1.20.1540.10:FF:000013">
    <property type="entry name" value="Rhomboid protease aarA"/>
    <property type="match status" value="1"/>
</dbReference>
<gene>
    <name evidence="9" type="ORF">C1H46_021910</name>
</gene>
<keyword evidence="5 7" id="KW-0472">Membrane</keyword>
<feature type="transmembrane region" description="Helical" evidence="7">
    <location>
        <begin position="97"/>
        <end position="115"/>
    </location>
</feature>
<comment type="subcellular location">
    <subcellularLocation>
        <location evidence="1">Membrane</location>
        <topology evidence="1">Multi-pass membrane protein</topology>
    </subcellularLocation>
</comment>
<evidence type="ECO:0000256" key="4">
    <source>
        <dbReference type="ARBA" id="ARBA00022989"/>
    </source>
</evidence>
<dbReference type="Pfam" id="PF01694">
    <property type="entry name" value="Rhomboid"/>
    <property type="match status" value="1"/>
</dbReference>
<dbReference type="Proteomes" id="UP000315295">
    <property type="component" value="Unassembled WGS sequence"/>
</dbReference>
<feature type="region of interest" description="Disordered" evidence="6">
    <location>
        <begin position="282"/>
        <end position="301"/>
    </location>
</feature>
<protein>
    <recommendedName>
        <fullName evidence="8">Peptidase S54 rhomboid domain-containing protein</fullName>
    </recommendedName>
</protein>
<feature type="transmembrane region" description="Helical" evidence="7">
    <location>
        <begin position="195"/>
        <end position="213"/>
    </location>
</feature>
<keyword evidence="3 7" id="KW-0812">Transmembrane</keyword>
<dbReference type="InterPro" id="IPR022764">
    <property type="entry name" value="Peptidase_S54_rhomboid_dom"/>
</dbReference>
<organism evidence="9 10">
    <name type="scientific">Malus baccata</name>
    <name type="common">Siberian crab apple</name>
    <name type="synonym">Pyrus baccata</name>
    <dbReference type="NCBI Taxonomy" id="106549"/>
    <lineage>
        <taxon>Eukaryota</taxon>
        <taxon>Viridiplantae</taxon>
        <taxon>Streptophyta</taxon>
        <taxon>Embryophyta</taxon>
        <taxon>Tracheophyta</taxon>
        <taxon>Spermatophyta</taxon>
        <taxon>Magnoliopsida</taxon>
        <taxon>eudicotyledons</taxon>
        <taxon>Gunneridae</taxon>
        <taxon>Pentapetalae</taxon>
        <taxon>rosids</taxon>
        <taxon>fabids</taxon>
        <taxon>Rosales</taxon>
        <taxon>Rosaceae</taxon>
        <taxon>Amygdaloideae</taxon>
        <taxon>Maleae</taxon>
        <taxon>Malus</taxon>
    </lineage>
</organism>
<evidence type="ECO:0000256" key="5">
    <source>
        <dbReference type="ARBA" id="ARBA00023136"/>
    </source>
</evidence>
<feature type="domain" description="Peptidase S54 rhomboid" evidence="8">
    <location>
        <begin position="131"/>
        <end position="279"/>
    </location>
</feature>
<dbReference type="SUPFAM" id="SSF144091">
    <property type="entry name" value="Rhomboid-like"/>
    <property type="match status" value="1"/>
</dbReference>
<dbReference type="EMBL" id="VIEB01000392">
    <property type="protein sequence ID" value="TQD92496.1"/>
    <property type="molecule type" value="Genomic_DNA"/>
</dbReference>
<dbReference type="GO" id="GO:0016020">
    <property type="term" value="C:membrane"/>
    <property type="evidence" value="ECO:0007669"/>
    <property type="project" value="UniProtKB-SubCell"/>
</dbReference>
<evidence type="ECO:0000256" key="6">
    <source>
        <dbReference type="SAM" id="MobiDB-lite"/>
    </source>
</evidence>
<dbReference type="PANTHER" id="PTHR43066">
    <property type="entry name" value="RHOMBOID-RELATED PROTEIN"/>
    <property type="match status" value="1"/>
</dbReference>
<keyword evidence="4 7" id="KW-1133">Transmembrane helix</keyword>
<dbReference type="PANTHER" id="PTHR43066:SF5">
    <property type="entry name" value="RHOMBOID-LIKE PROTEIN 11, CHLOROPLASTIC-RELATED"/>
    <property type="match status" value="1"/>
</dbReference>
<evidence type="ECO:0000256" key="7">
    <source>
        <dbReference type="SAM" id="Phobius"/>
    </source>
</evidence>
<name>A0A540M1E4_MALBA</name>
<evidence type="ECO:0000256" key="2">
    <source>
        <dbReference type="ARBA" id="ARBA00009045"/>
    </source>
</evidence>
<dbReference type="Gene3D" id="1.20.1540.10">
    <property type="entry name" value="Rhomboid-like"/>
    <property type="match status" value="1"/>
</dbReference>
<evidence type="ECO:0000256" key="1">
    <source>
        <dbReference type="ARBA" id="ARBA00004141"/>
    </source>
</evidence>
<evidence type="ECO:0000256" key="3">
    <source>
        <dbReference type="ARBA" id="ARBA00022692"/>
    </source>
</evidence>
<dbReference type="GO" id="GO:0004252">
    <property type="term" value="F:serine-type endopeptidase activity"/>
    <property type="evidence" value="ECO:0007669"/>
    <property type="project" value="InterPro"/>
</dbReference>